<evidence type="ECO:0000313" key="3">
    <source>
        <dbReference type="Proteomes" id="UP000708208"/>
    </source>
</evidence>
<feature type="non-terminal residue" evidence="2">
    <location>
        <position position="27"/>
    </location>
</feature>
<feature type="region of interest" description="Disordered" evidence="1">
    <location>
        <begin position="1"/>
        <end position="27"/>
    </location>
</feature>
<organism evidence="2 3">
    <name type="scientific">Allacma fusca</name>
    <dbReference type="NCBI Taxonomy" id="39272"/>
    <lineage>
        <taxon>Eukaryota</taxon>
        <taxon>Metazoa</taxon>
        <taxon>Ecdysozoa</taxon>
        <taxon>Arthropoda</taxon>
        <taxon>Hexapoda</taxon>
        <taxon>Collembola</taxon>
        <taxon>Symphypleona</taxon>
        <taxon>Sminthuridae</taxon>
        <taxon>Allacma</taxon>
    </lineage>
</organism>
<reference evidence="2" key="1">
    <citation type="submission" date="2021-06" db="EMBL/GenBank/DDBJ databases">
        <authorList>
            <person name="Hodson N. C."/>
            <person name="Mongue J. A."/>
            <person name="Jaron S. K."/>
        </authorList>
    </citation>
    <scope>NUCLEOTIDE SEQUENCE</scope>
</reference>
<name>A0A8J2LAG2_9HEXA</name>
<protein>
    <submittedName>
        <fullName evidence="2">Uncharacterized protein</fullName>
    </submittedName>
</protein>
<dbReference type="AlphaFoldDB" id="A0A8J2LAG2"/>
<sequence length="27" mass="2897">MPMMQPTVSGQPEANGKRPGKIGPQLF</sequence>
<gene>
    <name evidence="2" type="ORF">AFUS01_LOCUS38106</name>
</gene>
<feature type="compositionally biased region" description="Polar residues" evidence="1">
    <location>
        <begin position="1"/>
        <end position="12"/>
    </location>
</feature>
<accession>A0A8J2LAG2</accession>
<evidence type="ECO:0000256" key="1">
    <source>
        <dbReference type="SAM" id="MobiDB-lite"/>
    </source>
</evidence>
<dbReference type="EMBL" id="CAJVCH010546335">
    <property type="protein sequence ID" value="CAG7828160.1"/>
    <property type="molecule type" value="Genomic_DNA"/>
</dbReference>
<evidence type="ECO:0000313" key="2">
    <source>
        <dbReference type="EMBL" id="CAG7828160.1"/>
    </source>
</evidence>
<keyword evidence="3" id="KW-1185">Reference proteome</keyword>
<proteinExistence type="predicted"/>
<comment type="caution">
    <text evidence="2">The sequence shown here is derived from an EMBL/GenBank/DDBJ whole genome shotgun (WGS) entry which is preliminary data.</text>
</comment>
<dbReference type="Proteomes" id="UP000708208">
    <property type="component" value="Unassembled WGS sequence"/>
</dbReference>